<evidence type="ECO:0000256" key="3">
    <source>
        <dbReference type="ARBA" id="ARBA00022598"/>
    </source>
</evidence>
<organism evidence="13 14">
    <name type="scientific">Emiliania huxleyi (strain CCMP1516)</name>
    <dbReference type="NCBI Taxonomy" id="280463"/>
    <lineage>
        <taxon>Eukaryota</taxon>
        <taxon>Haptista</taxon>
        <taxon>Haptophyta</taxon>
        <taxon>Prymnesiophyceae</taxon>
        <taxon>Isochrysidales</taxon>
        <taxon>Noelaerhabdaceae</taxon>
        <taxon>Emiliania</taxon>
    </lineage>
</organism>
<proteinExistence type="inferred from homology"/>
<dbReference type="SMART" id="SM00863">
    <property type="entry name" value="tRNA_SAD"/>
    <property type="match status" value="1"/>
</dbReference>
<evidence type="ECO:0000256" key="8">
    <source>
        <dbReference type="ARBA" id="ARBA00022917"/>
    </source>
</evidence>
<evidence type="ECO:0000256" key="9">
    <source>
        <dbReference type="ARBA" id="ARBA00023146"/>
    </source>
</evidence>
<dbReference type="PANTHER" id="PTHR11451:SF44">
    <property type="entry name" value="THREONINE--TRNA LIGASE, CHLOROPLASTIC_MITOCHONDRIAL 2"/>
    <property type="match status" value="1"/>
</dbReference>
<dbReference type="FunFam" id="3.30.930.10:FF:000002">
    <property type="entry name" value="Threonine--tRNA ligase"/>
    <property type="match status" value="1"/>
</dbReference>
<evidence type="ECO:0000259" key="12">
    <source>
        <dbReference type="PROSITE" id="PS50862"/>
    </source>
</evidence>
<dbReference type="Gene3D" id="3.30.980.10">
    <property type="entry name" value="Threonyl-trna Synthetase, Chain A, domain 2"/>
    <property type="match status" value="1"/>
</dbReference>
<dbReference type="InterPro" id="IPR012947">
    <property type="entry name" value="tRNA_SAD"/>
</dbReference>
<keyword evidence="8" id="KW-0648">Protein biosynthesis</keyword>
<evidence type="ECO:0000256" key="4">
    <source>
        <dbReference type="ARBA" id="ARBA00022723"/>
    </source>
</evidence>
<keyword evidence="3" id="KW-0436">Ligase</keyword>
<dbReference type="GO" id="GO:0004829">
    <property type="term" value="F:threonine-tRNA ligase activity"/>
    <property type="evidence" value="ECO:0007669"/>
    <property type="project" value="UniProtKB-EC"/>
</dbReference>
<dbReference type="NCBIfam" id="TIGR00418">
    <property type="entry name" value="thrS"/>
    <property type="match status" value="1"/>
</dbReference>
<keyword evidence="9" id="KW-0030">Aminoacyl-tRNA synthetase</keyword>
<keyword evidence="7" id="KW-0067">ATP-binding</keyword>
<evidence type="ECO:0000256" key="11">
    <source>
        <dbReference type="ARBA" id="ARBA00049515"/>
    </source>
</evidence>
<evidence type="ECO:0000256" key="10">
    <source>
        <dbReference type="ARBA" id="ARBA00031900"/>
    </source>
</evidence>
<protein>
    <recommendedName>
        <fullName evidence="2">threonine--tRNA ligase</fullName>
        <ecNumber evidence="2">6.1.1.3</ecNumber>
    </recommendedName>
    <alternativeName>
        <fullName evidence="10">Threonyl-tRNA synthetase</fullName>
    </alternativeName>
</protein>
<evidence type="ECO:0000256" key="5">
    <source>
        <dbReference type="ARBA" id="ARBA00022741"/>
    </source>
</evidence>
<dbReference type="SUPFAM" id="SSF52954">
    <property type="entry name" value="Class II aaRS ABD-related"/>
    <property type="match status" value="1"/>
</dbReference>
<evidence type="ECO:0000313" key="13">
    <source>
        <dbReference type="EnsemblProtists" id="EOD13651"/>
    </source>
</evidence>
<dbReference type="Pfam" id="PF00587">
    <property type="entry name" value="tRNA-synt_2b"/>
    <property type="match status" value="1"/>
</dbReference>
<dbReference type="InterPro" id="IPR036621">
    <property type="entry name" value="Anticodon-bd_dom_sf"/>
</dbReference>
<dbReference type="EnsemblProtists" id="EOD13651">
    <property type="protein sequence ID" value="EOD13651"/>
    <property type="gene ID" value="EMIHUDRAFT_76510"/>
</dbReference>
<dbReference type="GO" id="GO:0005737">
    <property type="term" value="C:cytoplasm"/>
    <property type="evidence" value="ECO:0007669"/>
    <property type="project" value="InterPro"/>
</dbReference>
<dbReference type="InterPro" id="IPR002314">
    <property type="entry name" value="aa-tRNA-synt_IIb"/>
</dbReference>
<dbReference type="STRING" id="2903.R1DSA5"/>
<dbReference type="SUPFAM" id="SSF55186">
    <property type="entry name" value="ThrRS/AlaRS common domain"/>
    <property type="match status" value="1"/>
</dbReference>
<keyword evidence="14" id="KW-1185">Reference proteome</keyword>
<evidence type="ECO:0000256" key="2">
    <source>
        <dbReference type="ARBA" id="ARBA00013163"/>
    </source>
</evidence>
<name>A0A0D3IQW6_EMIH1</name>
<dbReference type="InterPro" id="IPR004154">
    <property type="entry name" value="Anticodon-bd"/>
</dbReference>
<dbReference type="GeneID" id="17259796"/>
<dbReference type="HAMAP" id="MF_00184">
    <property type="entry name" value="Thr_tRNA_synth"/>
    <property type="match status" value="1"/>
</dbReference>
<dbReference type="Pfam" id="PF03129">
    <property type="entry name" value="HGTP_anticodon"/>
    <property type="match status" value="1"/>
</dbReference>
<dbReference type="PRINTS" id="PR01047">
    <property type="entry name" value="TRNASYNTHTHR"/>
</dbReference>
<keyword evidence="4" id="KW-0479">Metal-binding</keyword>
<dbReference type="EC" id="6.1.1.3" evidence="2"/>
<keyword evidence="5" id="KW-0547">Nucleotide-binding</keyword>
<dbReference type="GO" id="GO:0046872">
    <property type="term" value="F:metal ion binding"/>
    <property type="evidence" value="ECO:0007669"/>
    <property type="project" value="UniProtKB-KW"/>
</dbReference>
<feature type="domain" description="Aminoacyl-transfer RNA synthetases class-II family profile" evidence="12">
    <location>
        <begin position="235"/>
        <end position="514"/>
    </location>
</feature>
<dbReference type="Proteomes" id="UP000013827">
    <property type="component" value="Unassembled WGS sequence"/>
</dbReference>
<reference evidence="14" key="1">
    <citation type="journal article" date="2013" name="Nature">
        <title>Pan genome of the phytoplankton Emiliania underpins its global distribution.</title>
        <authorList>
            <person name="Read B.A."/>
            <person name="Kegel J."/>
            <person name="Klute M.J."/>
            <person name="Kuo A."/>
            <person name="Lefebvre S.C."/>
            <person name="Maumus F."/>
            <person name="Mayer C."/>
            <person name="Miller J."/>
            <person name="Monier A."/>
            <person name="Salamov A."/>
            <person name="Young J."/>
            <person name="Aguilar M."/>
            <person name="Claverie J.M."/>
            <person name="Frickenhaus S."/>
            <person name="Gonzalez K."/>
            <person name="Herman E.K."/>
            <person name="Lin Y.C."/>
            <person name="Napier J."/>
            <person name="Ogata H."/>
            <person name="Sarno A.F."/>
            <person name="Shmutz J."/>
            <person name="Schroeder D."/>
            <person name="de Vargas C."/>
            <person name="Verret F."/>
            <person name="von Dassow P."/>
            <person name="Valentin K."/>
            <person name="Van de Peer Y."/>
            <person name="Wheeler G."/>
            <person name="Dacks J.B."/>
            <person name="Delwiche C.F."/>
            <person name="Dyhrman S.T."/>
            <person name="Glockner G."/>
            <person name="John U."/>
            <person name="Richards T."/>
            <person name="Worden A.Z."/>
            <person name="Zhang X."/>
            <person name="Grigoriev I.V."/>
            <person name="Allen A.E."/>
            <person name="Bidle K."/>
            <person name="Borodovsky M."/>
            <person name="Bowler C."/>
            <person name="Brownlee C."/>
            <person name="Cock J.M."/>
            <person name="Elias M."/>
            <person name="Gladyshev V.N."/>
            <person name="Groth M."/>
            <person name="Guda C."/>
            <person name="Hadaegh A."/>
            <person name="Iglesias-Rodriguez M.D."/>
            <person name="Jenkins J."/>
            <person name="Jones B.M."/>
            <person name="Lawson T."/>
            <person name="Leese F."/>
            <person name="Lindquist E."/>
            <person name="Lobanov A."/>
            <person name="Lomsadze A."/>
            <person name="Malik S.B."/>
            <person name="Marsh M.E."/>
            <person name="Mackinder L."/>
            <person name="Mock T."/>
            <person name="Mueller-Roeber B."/>
            <person name="Pagarete A."/>
            <person name="Parker M."/>
            <person name="Probert I."/>
            <person name="Quesneville H."/>
            <person name="Raines C."/>
            <person name="Rensing S.A."/>
            <person name="Riano-Pachon D.M."/>
            <person name="Richier S."/>
            <person name="Rokitta S."/>
            <person name="Shiraiwa Y."/>
            <person name="Soanes D.M."/>
            <person name="van der Giezen M."/>
            <person name="Wahlund T.M."/>
            <person name="Williams B."/>
            <person name="Wilson W."/>
            <person name="Wolfe G."/>
            <person name="Wurch L.L."/>
        </authorList>
    </citation>
    <scope>NUCLEOTIDE SEQUENCE</scope>
</reference>
<dbReference type="GO" id="GO:0005524">
    <property type="term" value="F:ATP binding"/>
    <property type="evidence" value="ECO:0007669"/>
    <property type="project" value="UniProtKB-KW"/>
</dbReference>
<dbReference type="SUPFAM" id="SSF55681">
    <property type="entry name" value="Class II aaRS and biotin synthetases"/>
    <property type="match status" value="1"/>
</dbReference>
<sequence length="631" mass="70487">MKWAEAIALPTNEESEALLRIRHSSSHVMAQAVQKLFKGTKCTIGPWIEKGFYYDFDPPEGRPFKDTDLRKIKKEMGKIISYGLPFVEEVVSYEEARRRIEAQDEPYKLEILETIARDPAAPITIWHTGEPGDKRGWWDLCAGPHVGSTADLPAEAIELESIAGAYWRGDEARPMLTRIYGTAWETVEQLEEHRRLRVEAARRDHRKIGKALDLFSIQQDAGGGLVHWHPKGSRVRRIMEDYWKDCHYEGGCELLYTHTLIAASLDLWKTSGHFDFYADGMFNAMEVEGAQYQLKPMNCPFHVLIYKDEPKSYRDLPLRWGELGTVYRYERSGTLNGLFRVRGFTQDDAHIFCLPEQLTAEILGILGVLDLTETILTKFGFAEYEVMLSTRPEKAVGSDEIWERATGALEGALQQKGWSYGVDEGGGAFYGPKIDIKIRDAIGRLWQCSTIQCDFNLPERFDMEYASADGTKERPIMVHRAIFGSLERFFGVLLESTAGDFPFWLAPVQLRLLPVVSDDFKPYCDGVIARARRLGLRAEVDVGGRSLSKQIKIANKEKVPLYAVVGAKEVEGGTLSFQARTPAGLVDGGTLPVEVALPRLELASKSGAAAIDVLLSSGDAEDADAAAPASA</sequence>
<evidence type="ECO:0000256" key="1">
    <source>
        <dbReference type="ARBA" id="ARBA00008226"/>
    </source>
</evidence>
<dbReference type="eggNOG" id="KOG1637">
    <property type="taxonomic scope" value="Eukaryota"/>
</dbReference>
<dbReference type="InterPro" id="IPR006195">
    <property type="entry name" value="aa-tRNA-synth_II"/>
</dbReference>
<reference evidence="13" key="2">
    <citation type="submission" date="2024-10" db="UniProtKB">
        <authorList>
            <consortium name="EnsemblProtists"/>
        </authorList>
    </citation>
    <scope>IDENTIFICATION</scope>
</reference>
<dbReference type="HOGENOM" id="CLU_008554_0_1_1"/>
<dbReference type="CDD" id="cd00771">
    <property type="entry name" value="ThrRS_core"/>
    <property type="match status" value="1"/>
</dbReference>
<keyword evidence="6" id="KW-0862">Zinc</keyword>
<comment type="catalytic activity">
    <reaction evidence="11">
        <text>tRNA(Thr) + L-threonine + ATP = L-threonyl-tRNA(Thr) + AMP + diphosphate + H(+)</text>
        <dbReference type="Rhea" id="RHEA:24624"/>
        <dbReference type="Rhea" id="RHEA-COMP:9670"/>
        <dbReference type="Rhea" id="RHEA-COMP:9704"/>
        <dbReference type="ChEBI" id="CHEBI:15378"/>
        <dbReference type="ChEBI" id="CHEBI:30616"/>
        <dbReference type="ChEBI" id="CHEBI:33019"/>
        <dbReference type="ChEBI" id="CHEBI:57926"/>
        <dbReference type="ChEBI" id="CHEBI:78442"/>
        <dbReference type="ChEBI" id="CHEBI:78534"/>
        <dbReference type="ChEBI" id="CHEBI:456215"/>
        <dbReference type="EC" id="6.1.1.3"/>
    </reaction>
</comment>
<dbReference type="InterPro" id="IPR018163">
    <property type="entry name" value="Thr/Ala-tRNA-synth_IIc_edit"/>
</dbReference>
<dbReference type="PANTHER" id="PTHR11451">
    <property type="entry name" value="THREONINE-TRNA LIGASE"/>
    <property type="match status" value="1"/>
</dbReference>
<dbReference type="RefSeq" id="XP_005766080.1">
    <property type="nucleotide sequence ID" value="XM_005766023.1"/>
</dbReference>
<dbReference type="InterPro" id="IPR045864">
    <property type="entry name" value="aa-tRNA-synth_II/BPL/LPL"/>
</dbReference>
<dbReference type="GO" id="GO:0006435">
    <property type="term" value="P:threonyl-tRNA aminoacylation"/>
    <property type="evidence" value="ECO:0007669"/>
    <property type="project" value="InterPro"/>
</dbReference>
<comment type="similarity">
    <text evidence="1">Belongs to the class-II aminoacyl-tRNA synthetase family.</text>
</comment>
<evidence type="ECO:0000256" key="6">
    <source>
        <dbReference type="ARBA" id="ARBA00022833"/>
    </source>
</evidence>
<dbReference type="PROSITE" id="PS50862">
    <property type="entry name" value="AA_TRNA_LIGASE_II"/>
    <property type="match status" value="1"/>
</dbReference>
<dbReference type="Pfam" id="PF07973">
    <property type="entry name" value="tRNA_SAD"/>
    <property type="match status" value="1"/>
</dbReference>
<dbReference type="PaxDb" id="2903-EOD13651"/>
<evidence type="ECO:0000256" key="7">
    <source>
        <dbReference type="ARBA" id="ARBA00022840"/>
    </source>
</evidence>
<dbReference type="InterPro" id="IPR002320">
    <property type="entry name" value="Thr-tRNA-ligase_IIa"/>
</dbReference>
<dbReference type="Gene3D" id="3.30.54.20">
    <property type="match status" value="1"/>
</dbReference>
<dbReference type="InterPro" id="IPR033728">
    <property type="entry name" value="ThrRS_core"/>
</dbReference>
<dbReference type="AlphaFoldDB" id="A0A0D3IQW6"/>
<dbReference type="KEGG" id="ehx:EMIHUDRAFT_76510"/>
<dbReference type="Gene3D" id="3.40.50.800">
    <property type="entry name" value="Anticodon-binding domain"/>
    <property type="match status" value="1"/>
</dbReference>
<accession>A0A0D3IQW6</accession>
<evidence type="ECO:0000313" key="14">
    <source>
        <dbReference type="Proteomes" id="UP000013827"/>
    </source>
</evidence>
<dbReference type="Gene3D" id="3.30.930.10">
    <property type="entry name" value="Bira Bifunctional Protein, Domain 2"/>
    <property type="match status" value="1"/>
</dbReference>